<dbReference type="EC" id="1.5.1.5" evidence="12"/>
<dbReference type="GO" id="GO:0000105">
    <property type="term" value="P:L-histidine biosynthetic process"/>
    <property type="evidence" value="ECO:0007669"/>
    <property type="project" value="UniProtKB-KW"/>
</dbReference>
<feature type="domain" description="Tetrahydrofolate dehydrogenase/cyclohydrolase catalytic" evidence="13">
    <location>
        <begin position="6"/>
        <end position="120"/>
    </location>
</feature>
<dbReference type="AlphaFoldDB" id="A0A068NVL4"/>
<dbReference type="OrthoDB" id="9803580at2"/>
<dbReference type="CDD" id="cd01080">
    <property type="entry name" value="NAD_bind_m-THF_DH_Cyclohyd"/>
    <property type="match status" value="1"/>
</dbReference>
<dbReference type="GO" id="GO:0035999">
    <property type="term" value="P:tetrahydrofolate interconversion"/>
    <property type="evidence" value="ECO:0007669"/>
    <property type="project" value="UniProtKB-UniRule"/>
</dbReference>
<comment type="similarity">
    <text evidence="12">Belongs to the tetrahydrofolate dehydrogenase/cyclohydrolase family.</text>
</comment>
<evidence type="ECO:0000256" key="11">
    <source>
        <dbReference type="ARBA" id="ARBA00023268"/>
    </source>
</evidence>
<comment type="function">
    <text evidence="12">Catalyzes the oxidation of 5,10-methylenetetrahydrofolate to 5,10-methenyltetrahydrofolate and then the hydrolysis of 5,10-methenyltetrahydrofolate to 10-formyltetrahydrofolate.</text>
</comment>
<dbReference type="GO" id="GO:0004477">
    <property type="term" value="F:methenyltetrahydrofolate cyclohydrolase activity"/>
    <property type="evidence" value="ECO:0007669"/>
    <property type="project" value="UniProtKB-UniRule"/>
</dbReference>
<dbReference type="Gene3D" id="3.40.50.720">
    <property type="entry name" value="NAD(P)-binding Rossmann-like Domain"/>
    <property type="match status" value="1"/>
</dbReference>
<dbReference type="SUPFAM" id="SSF51735">
    <property type="entry name" value="NAD(P)-binding Rossmann-fold domains"/>
    <property type="match status" value="1"/>
</dbReference>
<dbReference type="PANTHER" id="PTHR48099">
    <property type="entry name" value="C-1-TETRAHYDROFOLATE SYNTHASE, CYTOPLASMIC-RELATED"/>
    <property type="match status" value="1"/>
</dbReference>
<dbReference type="PROSITE" id="PS00767">
    <property type="entry name" value="THF_DHG_CYH_2"/>
    <property type="match status" value="1"/>
</dbReference>
<keyword evidence="10 12" id="KW-0486">Methionine biosynthesis</keyword>
<protein>
    <recommendedName>
        <fullName evidence="12">Bifunctional protein FolD</fullName>
    </recommendedName>
    <domain>
        <recommendedName>
            <fullName evidence="12">Methylenetetrahydrofolate dehydrogenase</fullName>
            <ecNumber evidence="12">1.5.1.5</ecNumber>
        </recommendedName>
    </domain>
    <domain>
        <recommendedName>
            <fullName evidence="12">Methenyltetrahydrofolate cyclohydrolase</fullName>
            <ecNumber evidence="12">3.5.4.9</ecNumber>
        </recommendedName>
    </domain>
</protein>
<name>A0A068NVL4_FIMGI</name>
<comment type="catalytic activity">
    <reaction evidence="12">
        <text>(6R)-5,10-methylene-5,6,7,8-tetrahydrofolate + NADP(+) = (6R)-5,10-methenyltetrahydrofolate + NADPH</text>
        <dbReference type="Rhea" id="RHEA:22812"/>
        <dbReference type="ChEBI" id="CHEBI:15636"/>
        <dbReference type="ChEBI" id="CHEBI:57455"/>
        <dbReference type="ChEBI" id="CHEBI:57783"/>
        <dbReference type="ChEBI" id="CHEBI:58349"/>
        <dbReference type="EC" id="1.5.1.5"/>
    </reaction>
</comment>
<feature type="domain" description="Tetrahydrofolate dehydrogenase/cyclohydrolase NAD(P)-binding" evidence="14">
    <location>
        <begin position="140"/>
        <end position="281"/>
    </location>
</feature>
<evidence type="ECO:0000313" key="15">
    <source>
        <dbReference type="EMBL" id="AIE86835.1"/>
    </source>
</evidence>
<feature type="binding site" evidence="12">
    <location>
        <begin position="165"/>
        <end position="167"/>
    </location>
    <ligand>
        <name>NADP(+)</name>
        <dbReference type="ChEBI" id="CHEBI:58349"/>
    </ligand>
</feature>
<keyword evidence="8 12" id="KW-0560">Oxidoreductase</keyword>
<dbReference type="GO" id="GO:0004488">
    <property type="term" value="F:methylenetetrahydrofolate dehydrogenase (NADP+) activity"/>
    <property type="evidence" value="ECO:0007669"/>
    <property type="project" value="UniProtKB-UniRule"/>
</dbReference>
<dbReference type="EMBL" id="CP007139">
    <property type="protein sequence ID" value="AIE86835.1"/>
    <property type="molecule type" value="Genomic_DNA"/>
</dbReference>
<evidence type="ECO:0000259" key="13">
    <source>
        <dbReference type="Pfam" id="PF00763"/>
    </source>
</evidence>
<evidence type="ECO:0000256" key="4">
    <source>
        <dbReference type="ARBA" id="ARBA00022605"/>
    </source>
</evidence>
<dbReference type="InterPro" id="IPR036291">
    <property type="entry name" value="NAD(P)-bd_dom_sf"/>
</dbReference>
<dbReference type="GO" id="GO:0006164">
    <property type="term" value="P:purine nucleotide biosynthetic process"/>
    <property type="evidence" value="ECO:0007669"/>
    <property type="project" value="UniProtKB-KW"/>
</dbReference>
<dbReference type="KEGG" id="fgi:OP10G_3467"/>
<dbReference type="FunFam" id="3.40.50.720:FF:000006">
    <property type="entry name" value="Bifunctional protein FolD"/>
    <property type="match status" value="1"/>
</dbReference>
<evidence type="ECO:0000256" key="5">
    <source>
        <dbReference type="ARBA" id="ARBA00022755"/>
    </source>
</evidence>
<keyword evidence="6 12" id="KW-0378">Hydrolase</keyword>
<dbReference type="FunFam" id="3.40.50.10860:FF:000005">
    <property type="entry name" value="C-1-tetrahydrofolate synthase, cytoplasmic, putative"/>
    <property type="match status" value="1"/>
</dbReference>
<evidence type="ECO:0000256" key="7">
    <source>
        <dbReference type="ARBA" id="ARBA00022857"/>
    </source>
</evidence>
<dbReference type="Pfam" id="PF02882">
    <property type="entry name" value="THF_DHG_CYH_C"/>
    <property type="match status" value="1"/>
</dbReference>
<evidence type="ECO:0000256" key="6">
    <source>
        <dbReference type="ARBA" id="ARBA00022801"/>
    </source>
</evidence>
<keyword evidence="11 12" id="KW-0511">Multifunctional enzyme</keyword>
<dbReference type="Gene3D" id="3.40.50.10860">
    <property type="entry name" value="Leucine Dehydrogenase, chain A, domain 1"/>
    <property type="match status" value="1"/>
</dbReference>
<dbReference type="GO" id="GO:0005829">
    <property type="term" value="C:cytosol"/>
    <property type="evidence" value="ECO:0007669"/>
    <property type="project" value="TreeGrafter"/>
</dbReference>
<evidence type="ECO:0000313" key="16">
    <source>
        <dbReference type="Proteomes" id="UP000027982"/>
    </source>
</evidence>
<dbReference type="EC" id="3.5.4.9" evidence="12"/>
<keyword evidence="4 12" id="KW-0028">Amino-acid biosynthesis</keyword>
<evidence type="ECO:0000256" key="12">
    <source>
        <dbReference type="HAMAP-Rule" id="MF_01576"/>
    </source>
</evidence>
<organism evidence="15 16">
    <name type="scientific">Fimbriimonas ginsengisoli Gsoil 348</name>
    <dbReference type="NCBI Taxonomy" id="661478"/>
    <lineage>
        <taxon>Bacteria</taxon>
        <taxon>Bacillati</taxon>
        <taxon>Armatimonadota</taxon>
        <taxon>Fimbriimonadia</taxon>
        <taxon>Fimbriimonadales</taxon>
        <taxon>Fimbriimonadaceae</taxon>
        <taxon>Fimbriimonas</taxon>
    </lineage>
</organism>
<dbReference type="InterPro" id="IPR020631">
    <property type="entry name" value="THF_DH/CycHdrlase_NAD-bd_dom"/>
</dbReference>
<evidence type="ECO:0000256" key="10">
    <source>
        <dbReference type="ARBA" id="ARBA00023167"/>
    </source>
</evidence>
<dbReference type="UniPathway" id="UPA00193"/>
<evidence type="ECO:0000256" key="3">
    <source>
        <dbReference type="ARBA" id="ARBA00022563"/>
    </source>
</evidence>
<keyword evidence="5 12" id="KW-0658">Purine biosynthesis</keyword>
<dbReference type="GO" id="GO:0009086">
    <property type="term" value="P:methionine biosynthetic process"/>
    <property type="evidence" value="ECO:0007669"/>
    <property type="project" value="UniProtKB-KW"/>
</dbReference>
<dbReference type="InterPro" id="IPR046346">
    <property type="entry name" value="Aminoacid_DH-like_N_sf"/>
</dbReference>
<comment type="pathway">
    <text evidence="1 12">One-carbon metabolism; tetrahydrofolate interconversion.</text>
</comment>
<reference evidence="15 16" key="1">
    <citation type="journal article" date="2014" name="PLoS ONE">
        <title>The first complete genome sequence of the class fimbriimonadia in the phylum armatimonadetes.</title>
        <authorList>
            <person name="Hu Z.Y."/>
            <person name="Wang Y.Z."/>
            <person name="Im W.T."/>
            <person name="Wang S.Y."/>
            <person name="Zhao G.P."/>
            <person name="Zheng H.J."/>
            <person name="Quan Z.X."/>
        </authorList>
    </citation>
    <scope>NUCLEOTIDE SEQUENCE [LARGE SCALE GENOMIC DNA]</scope>
    <source>
        <strain evidence="15">Gsoil 348</strain>
    </source>
</reference>
<comment type="catalytic activity">
    <reaction evidence="12">
        <text>(6R)-5,10-methenyltetrahydrofolate + H2O = (6R)-10-formyltetrahydrofolate + H(+)</text>
        <dbReference type="Rhea" id="RHEA:23700"/>
        <dbReference type="ChEBI" id="CHEBI:15377"/>
        <dbReference type="ChEBI" id="CHEBI:15378"/>
        <dbReference type="ChEBI" id="CHEBI:57455"/>
        <dbReference type="ChEBI" id="CHEBI:195366"/>
        <dbReference type="EC" id="3.5.4.9"/>
    </reaction>
</comment>
<evidence type="ECO:0000259" key="14">
    <source>
        <dbReference type="Pfam" id="PF02882"/>
    </source>
</evidence>
<evidence type="ECO:0000256" key="9">
    <source>
        <dbReference type="ARBA" id="ARBA00023102"/>
    </source>
</evidence>
<dbReference type="InterPro" id="IPR020630">
    <property type="entry name" value="THF_DH/CycHdrlase_cat_dom"/>
</dbReference>
<dbReference type="eggNOG" id="COG0190">
    <property type="taxonomic scope" value="Bacteria"/>
</dbReference>
<evidence type="ECO:0000256" key="1">
    <source>
        <dbReference type="ARBA" id="ARBA00004777"/>
    </source>
</evidence>
<keyword evidence="16" id="KW-1185">Reference proteome</keyword>
<dbReference type="RefSeq" id="WP_025229230.1">
    <property type="nucleotide sequence ID" value="NZ_CP007139.1"/>
</dbReference>
<dbReference type="Pfam" id="PF00763">
    <property type="entry name" value="THF_DHG_CYH"/>
    <property type="match status" value="1"/>
</dbReference>
<dbReference type="STRING" id="661478.OP10G_3467"/>
<dbReference type="InterPro" id="IPR000672">
    <property type="entry name" value="THF_DH/CycHdrlase"/>
</dbReference>
<dbReference type="Proteomes" id="UP000027982">
    <property type="component" value="Chromosome"/>
</dbReference>
<dbReference type="InterPro" id="IPR020867">
    <property type="entry name" value="THF_DH/CycHdrlase_CS"/>
</dbReference>
<dbReference type="PRINTS" id="PR00085">
    <property type="entry name" value="THFDHDRGNASE"/>
</dbReference>
<dbReference type="HAMAP" id="MF_01576">
    <property type="entry name" value="THF_DHG_CYH"/>
    <property type="match status" value="1"/>
</dbReference>
<keyword evidence="9 12" id="KW-0368">Histidine biosynthesis</keyword>
<accession>A0A068NVL4</accession>
<gene>
    <name evidence="12" type="primary">folD</name>
    <name evidence="15" type="ORF">OP10G_3467</name>
</gene>
<keyword evidence="7 12" id="KW-0521">NADP</keyword>
<dbReference type="HOGENOM" id="CLU_034045_2_1_0"/>
<keyword evidence="3 12" id="KW-0554">One-carbon metabolism</keyword>
<sequence>MSAQILDGLALSKETRARLKERVDALVARGVTPRLDVLVAAQDPASVKYVQMKRKWCAQVGIVGESYEITETTSQADLIGKIRELNADPHVHGILLQHPLPGHLDENMALMELGAEKDVDGITPQSLGRLVADLPGFRCATPLGIIRLLEHYGIETVGKRAVVIGRSIILGKPAALMLLQKNATVTIAHSRTQNLADICREADIVVAAVGRPEMVAGDWIKPGAVVVDAGYNRVEGRKGDVGDVAFESASQVAGWITPVPGGVGPMTVASLLSNCVEAAEATITNR</sequence>
<comment type="caution">
    <text evidence="12">Lacks conserved residue(s) required for the propagation of feature annotation.</text>
</comment>
<comment type="subunit">
    <text evidence="2 12">Homodimer.</text>
</comment>
<dbReference type="PANTHER" id="PTHR48099:SF5">
    <property type="entry name" value="C-1-TETRAHYDROFOLATE SYNTHASE, CYTOPLASMIC"/>
    <property type="match status" value="1"/>
</dbReference>
<proteinExistence type="inferred from homology"/>
<evidence type="ECO:0000256" key="2">
    <source>
        <dbReference type="ARBA" id="ARBA00011738"/>
    </source>
</evidence>
<dbReference type="SUPFAM" id="SSF53223">
    <property type="entry name" value="Aminoacid dehydrogenase-like, N-terminal domain"/>
    <property type="match status" value="1"/>
</dbReference>
<evidence type="ECO:0000256" key="8">
    <source>
        <dbReference type="ARBA" id="ARBA00023002"/>
    </source>
</evidence>